<evidence type="ECO:0000313" key="3">
    <source>
        <dbReference type="Proteomes" id="UP000001683"/>
    </source>
</evidence>
<keyword evidence="1" id="KW-1133">Transmembrane helix</keyword>
<dbReference type="AlphaFoldDB" id="B2A6Q8"/>
<dbReference type="KEGG" id="nth:Nther_0596"/>
<dbReference type="HOGENOM" id="CLU_2260726_0_0_9"/>
<feature type="transmembrane region" description="Helical" evidence="1">
    <location>
        <begin position="33"/>
        <end position="56"/>
    </location>
</feature>
<proteinExistence type="predicted"/>
<reference evidence="2 3" key="1">
    <citation type="submission" date="2008-04" db="EMBL/GenBank/DDBJ databases">
        <title>Complete sequence of chromosome of Natranaerobius thermophilus JW/NM-WN-LF.</title>
        <authorList>
            <consortium name="US DOE Joint Genome Institute"/>
            <person name="Copeland A."/>
            <person name="Lucas S."/>
            <person name="Lapidus A."/>
            <person name="Glavina del Rio T."/>
            <person name="Dalin E."/>
            <person name="Tice H."/>
            <person name="Bruce D."/>
            <person name="Goodwin L."/>
            <person name="Pitluck S."/>
            <person name="Chertkov O."/>
            <person name="Brettin T."/>
            <person name="Detter J.C."/>
            <person name="Han C."/>
            <person name="Kuske C.R."/>
            <person name="Schmutz J."/>
            <person name="Larimer F."/>
            <person name="Land M."/>
            <person name="Hauser L."/>
            <person name="Kyrpides N."/>
            <person name="Lykidis A."/>
            <person name="Mesbah N.M."/>
            <person name="Wiegel J."/>
        </authorList>
    </citation>
    <scope>NUCLEOTIDE SEQUENCE [LARGE SCALE GENOMIC DNA]</scope>
    <source>
        <strain evidence="3">ATCC BAA-1301 / DSM 18059 / JW/NM-WN-LF</strain>
    </source>
</reference>
<gene>
    <name evidence="2" type="ordered locus">Nther_0596</name>
</gene>
<reference evidence="2 3" key="2">
    <citation type="journal article" date="2011" name="J. Bacteriol.">
        <title>Complete genome sequence of the anaerobic, halophilic alkalithermophile Natranaerobius thermophilus JW/NM-WN-LF.</title>
        <authorList>
            <person name="Zhao B."/>
            <person name="Mesbah N.M."/>
            <person name="Dalin E."/>
            <person name="Goodwin L."/>
            <person name="Nolan M."/>
            <person name="Pitluck S."/>
            <person name="Chertkov O."/>
            <person name="Brettin T.S."/>
            <person name="Han J."/>
            <person name="Larimer F.W."/>
            <person name="Land M.L."/>
            <person name="Hauser L."/>
            <person name="Kyrpides N."/>
            <person name="Wiegel J."/>
        </authorList>
    </citation>
    <scope>NUCLEOTIDE SEQUENCE [LARGE SCALE GENOMIC DNA]</scope>
    <source>
        <strain evidence="3">ATCC BAA-1301 / DSM 18059 / JW/NM-WN-LF</strain>
    </source>
</reference>
<evidence type="ECO:0000256" key="1">
    <source>
        <dbReference type="SAM" id="Phobius"/>
    </source>
</evidence>
<feature type="transmembrane region" description="Helical" evidence="1">
    <location>
        <begin position="77"/>
        <end position="98"/>
    </location>
</feature>
<keyword evidence="1" id="KW-0812">Transmembrane</keyword>
<sequence>MAIFFVVISLTISLVGAYICYQRISVSTIFRTGFYFFVLLGMSELFSYTPSILMMTGAINNYLDPSQFGYFSSFIQLASRVFFWASMITLLIGLYKYLPQNNN</sequence>
<dbReference type="STRING" id="457570.Nther_0596"/>
<evidence type="ECO:0000313" key="2">
    <source>
        <dbReference type="EMBL" id="ACB84191.1"/>
    </source>
</evidence>
<keyword evidence="3" id="KW-1185">Reference proteome</keyword>
<dbReference type="Proteomes" id="UP000001683">
    <property type="component" value="Chromosome"/>
</dbReference>
<organism evidence="2 3">
    <name type="scientific">Natranaerobius thermophilus (strain ATCC BAA-1301 / DSM 18059 / JW/NM-WN-LF)</name>
    <dbReference type="NCBI Taxonomy" id="457570"/>
    <lineage>
        <taxon>Bacteria</taxon>
        <taxon>Bacillati</taxon>
        <taxon>Bacillota</taxon>
        <taxon>Clostridia</taxon>
        <taxon>Natranaerobiales</taxon>
        <taxon>Natranaerobiaceae</taxon>
        <taxon>Natranaerobius</taxon>
    </lineage>
</organism>
<name>B2A6Q8_NATTJ</name>
<keyword evidence="1" id="KW-0472">Membrane</keyword>
<dbReference type="EMBL" id="CP001034">
    <property type="protein sequence ID" value="ACB84191.1"/>
    <property type="molecule type" value="Genomic_DNA"/>
</dbReference>
<protein>
    <submittedName>
        <fullName evidence="2">Uncharacterized protein</fullName>
    </submittedName>
</protein>
<dbReference type="InParanoid" id="B2A6Q8"/>
<accession>B2A6Q8</accession>